<sequence>MWVNHNCNSYYVNCQPMSRPTEPQKKQELLEQCLAAAIEAGALDWSINTIAKKIGTSGRMLVYHFGSKQELERQLIGLLETRLREKLWSFQSLSLEGTNCLAEPLLEMWSHLTSPAMCGLLKLAMELNQRAIQGDSETQRFMEQESQKWVDHLFNLTQDKTTALSLFHLFQGAILDFLTTGNAQRGQQTIKAFAETLR</sequence>
<keyword evidence="2" id="KW-1185">Reference proteome</keyword>
<name>K9TQX6_9CYAN</name>
<dbReference type="SUPFAM" id="SSF46689">
    <property type="entry name" value="Homeodomain-like"/>
    <property type="match status" value="1"/>
</dbReference>
<dbReference type="PATRIC" id="fig|56110.3.peg.6719"/>
<dbReference type="AlphaFoldDB" id="K9TQX6"/>
<dbReference type="Gene3D" id="1.10.357.10">
    <property type="entry name" value="Tetracycline Repressor, domain 2"/>
    <property type="match status" value="1"/>
</dbReference>
<dbReference type="eggNOG" id="COG1309">
    <property type="taxonomic scope" value="Bacteria"/>
</dbReference>
<dbReference type="InterPro" id="IPR009057">
    <property type="entry name" value="Homeodomain-like_sf"/>
</dbReference>
<evidence type="ECO:0000313" key="1">
    <source>
        <dbReference type="EMBL" id="AFY84965.1"/>
    </source>
</evidence>
<dbReference type="STRING" id="56110.Oscil6304_5479"/>
<dbReference type="InParanoid" id="K9TQX6"/>
<proteinExistence type="predicted"/>
<dbReference type="HOGENOM" id="CLU_105089_0_0_3"/>
<evidence type="ECO:0000313" key="2">
    <source>
        <dbReference type="Proteomes" id="UP000010367"/>
    </source>
</evidence>
<organism evidence="1 2">
    <name type="scientific">Oscillatoria acuminata PCC 6304</name>
    <dbReference type="NCBI Taxonomy" id="56110"/>
    <lineage>
        <taxon>Bacteria</taxon>
        <taxon>Bacillati</taxon>
        <taxon>Cyanobacteriota</taxon>
        <taxon>Cyanophyceae</taxon>
        <taxon>Oscillatoriophycideae</taxon>
        <taxon>Oscillatoriales</taxon>
        <taxon>Oscillatoriaceae</taxon>
        <taxon>Oscillatoria</taxon>
    </lineage>
</organism>
<dbReference type="KEGG" id="oac:Oscil6304_5479"/>
<protein>
    <submittedName>
        <fullName evidence="1">Transcriptional regulator</fullName>
    </submittedName>
</protein>
<reference evidence="1 2" key="1">
    <citation type="submission" date="2012-06" db="EMBL/GenBank/DDBJ databases">
        <title>Finished chromosome of genome of Oscillatoria acuminata PCC 6304.</title>
        <authorList>
            <consortium name="US DOE Joint Genome Institute"/>
            <person name="Gugger M."/>
            <person name="Coursin T."/>
            <person name="Rippka R."/>
            <person name="Tandeau De Marsac N."/>
            <person name="Huntemann M."/>
            <person name="Wei C.-L."/>
            <person name="Han J."/>
            <person name="Detter J.C."/>
            <person name="Han C."/>
            <person name="Tapia R."/>
            <person name="Davenport K."/>
            <person name="Daligault H."/>
            <person name="Erkkila T."/>
            <person name="Gu W."/>
            <person name="Munk A.C.C."/>
            <person name="Teshima H."/>
            <person name="Xu Y."/>
            <person name="Chain P."/>
            <person name="Chen A."/>
            <person name="Krypides N."/>
            <person name="Mavromatis K."/>
            <person name="Markowitz V."/>
            <person name="Szeto E."/>
            <person name="Ivanova N."/>
            <person name="Mikhailova N."/>
            <person name="Ovchinnikova G."/>
            <person name="Pagani I."/>
            <person name="Pati A."/>
            <person name="Goodwin L."/>
            <person name="Peters L."/>
            <person name="Pitluck S."/>
            <person name="Woyke T."/>
            <person name="Kerfeld C."/>
        </authorList>
    </citation>
    <scope>NUCLEOTIDE SEQUENCE [LARGE SCALE GENOMIC DNA]</scope>
    <source>
        <strain evidence="1 2">PCC 6304</strain>
    </source>
</reference>
<accession>K9TQX6</accession>
<gene>
    <name evidence="1" type="ORF">Oscil6304_5479</name>
</gene>
<dbReference type="EMBL" id="CP003607">
    <property type="protein sequence ID" value="AFY84965.1"/>
    <property type="molecule type" value="Genomic_DNA"/>
</dbReference>
<dbReference type="Proteomes" id="UP000010367">
    <property type="component" value="Chromosome"/>
</dbReference>